<name>A0A518VB88_BRELA</name>
<sequence length="90" mass="10387">MTVLNSKHFKQVDNVLKKFSPDTDKDFSSFTVSLPWGISWSFEAGRKISLTVDGNYSDGDVKWNVKTHWSKLSLPDIFLTLSYFVYHLHS</sequence>
<proteinExistence type="predicted"/>
<gene>
    <name evidence="1" type="ORF">EEL30_19410</name>
</gene>
<keyword evidence="2" id="KW-1185">Reference proteome</keyword>
<dbReference type="Proteomes" id="UP000319432">
    <property type="component" value="Chromosome"/>
</dbReference>
<dbReference type="EMBL" id="CP033464">
    <property type="protein sequence ID" value="QDX94257.1"/>
    <property type="molecule type" value="Genomic_DNA"/>
</dbReference>
<protein>
    <submittedName>
        <fullName evidence="1">Uncharacterized protein</fullName>
    </submittedName>
</protein>
<evidence type="ECO:0000313" key="2">
    <source>
        <dbReference type="Proteomes" id="UP000319432"/>
    </source>
</evidence>
<organism evidence="1 2">
    <name type="scientific">Brevibacillus laterosporus</name>
    <name type="common">Bacillus laterosporus</name>
    <dbReference type="NCBI Taxonomy" id="1465"/>
    <lineage>
        <taxon>Bacteria</taxon>
        <taxon>Bacillati</taxon>
        <taxon>Bacillota</taxon>
        <taxon>Bacilli</taxon>
        <taxon>Bacillales</taxon>
        <taxon>Paenibacillaceae</taxon>
        <taxon>Brevibacillus</taxon>
    </lineage>
</organism>
<evidence type="ECO:0000313" key="1">
    <source>
        <dbReference type="EMBL" id="QDX94257.1"/>
    </source>
</evidence>
<dbReference type="AlphaFoldDB" id="A0A518VB88"/>
<reference evidence="1 2" key="1">
    <citation type="submission" date="2018-11" db="EMBL/GenBank/DDBJ databases">
        <title>Phylogenetic determinants of toxin gene distribution in genomes of Brevibacillus laterosporus.</title>
        <authorList>
            <person name="Glare T.R."/>
            <person name="Durrant A."/>
            <person name="Berry C."/>
            <person name="Palma L."/>
            <person name="Ormskirk M."/>
            <person name="Cox M.O."/>
        </authorList>
    </citation>
    <scope>NUCLEOTIDE SEQUENCE [LARGE SCALE GENOMIC DNA]</scope>
    <source>
        <strain evidence="1 2">1821L</strain>
    </source>
</reference>
<accession>A0A518VB88</accession>